<dbReference type="Proteomes" id="UP000231081">
    <property type="component" value="Unassembled WGS sequence"/>
</dbReference>
<organism evidence="1 2">
    <name type="scientific">Candidatus Beckwithbacteria bacterium CG23_combo_of_CG06-09_8_20_14_all_47_9</name>
    <dbReference type="NCBI Taxonomy" id="1974498"/>
    <lineage>
        <taxon>Bacteria</taxon>
        <taxon>Candidatus Beckwithiibacteriota</taxon>
    </lineage>
</organism>
<dbReference type="AlphaFoldDB" id="A0A2H0B282"/>
<evidence type="ECO:0000313" key="2">
    <source>
        <dbReference type="Proteomes" id="UP000231081"/>
    </source>
</evidence>
<sequence>MWPRRCSTGCGVDFSAVDFPRERVVWWQMDQGQPVKIMIVEDQSDWLVKHERQLREKGIDDITTANSVEQAIRLIQENDFTAVLADGLDGLYFKIVEAAQVKQGTRVIVISAREPKEEAQFGQEVSSAGGEFINKDKFGNPGYETEYKNLAESLKGQAGRSKEAPVF</sequence>
<dbReference type="Gene3D" id="3.40.50.2300">
    <property type="match status" value="1"/>
</dbReference>
<dbReference type="CDD" id="cd00156">
    <property type="entry name" value="REC"/>
    <property type="match status" value="1"/>
</dbReference>
<comment type="caution">
    <text evidence="1">The sequence shown here is derived from an EMBL/GenBank/DDBJ whole genome shotgun (WGS) entry which is preliminary data.</text>
</comment>
<dbReference type="SUPFAM" id="SSF52172">
    <property type="entry name" value="CheY-like"/>
    <property type="match status" value="1"/>
</dbReference>
<evidence type="ECO:0000313" key="1">
    <source>
        <dbReference type="EMBL" id="PIP51773.1"/>
    </source>
</evidence>
<evidence type="ECO:0008006" key="3">
    <source>
        <dbReference type="Google" id="ProtNLM"/>
    </source>
</evidence>
<gene>
    <name evidence="1" type="ORF">COX09_05245</name>
</gene>
<protein>
    <recommendedName>
        <fullName evidence="3">Response regulatory domain-containing protein</fullName>
    </recommendedName>
</protein>
<dbReference type="EMBL" id="PCSQ01000137">
    <property type="protein sequence ID" value="PIP51773.1"/>
    <property type="molecule type" value="Genomic_DNA"/>
</dbReference>
<accession>A0A2H0B282</accession>
<dbReference type="InterPro" id="IPR011006">
    <property type="entry name" value="CheY-like_superfamily"/>
</dbReference>
<reference evidence="1 2" key="1">
    <citation type="submission" date="2017-09" db="EMBL/GenBank/DDBJ databases">
        <title>Depth-based differentiation of microbial function through sediment-hosted aquifers and enrichment of novel symbionts in the deep terrestrial subsurface.</title>
        <authorList>
            <person name="Probst A.J."/>
            <person name="Ladd B."/>
            <person name="Jarett J.K."/>
            <person name="Geller-Mcgrath D.E."/>
            <person name="Sieber C.M."/>
            <person name="Emerson J.B."/>
            <person name="Anantharaman K."/>
            <person name="Thomas B.C."/>
            <person name="Malmstrom R."/>
            <person name="Stieglmeier M."/>
            <person name="Klingl A."/>
            <person name="Woyke T."/>
            <person name="Ryan C.M."/>
            <person name="Banfield J.F."/>
        </authorList>
    </citation>
    <scope>NUCLEOTIDE SEQUENCE [LARGE SCALE GENOMIC DNA]</scope>
    <source>
        <strain evidence="1">CG23_combo_of_CG06-09_8_20_14_all_47_9</strain>
    </source>
</reference>
<proteinExistence type="predicted"/>
<name>A0A2H0B282_9BACT</name>